<dbReference type="InterPro" id="IPR024520">
    <property type="entry name" value="DUF3558"/>
</dbReference>
<dbReference type="RefSeq" id="WP_070951760.1">
    <property type="nucleotide sequence ID" value="NZ_CP050145.1"/>
</dbReference>
<dbReference type="Proteomes" id="UP000179441">
    <property type="component" value="Unassembled WGS sequence"/>
</dbReference>
<feature type="chain" id="PRO_5038434317" description="DUF3558 domain-containing protein" evidence="2">
    <location>
        <begin position="18"/>
        <end position="200"/>
    </location>
</feature>
<evidence type="ECO:0008006" key="5">
    <source>
        <dbReference type="Google" id="ProtNLM"/>
    </source>
</evidence>
<evidence type="ECO:0000256" key="2">
    <source>
        <dbReference type="SAM" id="SignalP"/>
    </source>
</evidence>
<keyword evidence="4" id="KW-1185">Reference proteome</keyword>
<keyword evidence="2" id="KW-0732">Signal</keyword>
<dbReference type="PROSITE" id="PS51257">
    <property type="entry name" value="PROKAR_LIPOPROTEIN"/>
    <property type="match status" value="1"/>
</dbReference>
<dbReference type="EMBL" id="MLIS01000001">
    <property type="protein sequence ID" value="OHU78953.1"/>
    <property type="molecule type" value="Genomic_DNA"/>
</dbReference>
<evidence type="ECO:0000256" key="1">
    <source>
        <dbReference type="SAM" id="MobiDB-lite"/>
    </source>
</evidence>
<gene>
    <name evidence="3" type="ORF">BKG84_11690</name>
</gene>
<feature type="signal peptide" evidence="2">
    <location>
        <begin position="1"/>
        <end position="17"/>
    </location>
</feature>
<feature type="region of interest" description="Disordered" evidence="1">
    <location>
        <begin position="40"/>
        <end position="67"/>
    </location>
</feature>
<evidence type="ECO:0000313" key="3">
    <source>
        <dbReference type="EMBL" id="OHU78953.1"/>
    </source>
</evidence>
<sequence length="200" mass="20512">MTSLSRLVLLTTVALTAAGCGGAVSGDAVTATVTASSNTLTTAGSSPAVSNTLPAPHAPPDHNSDGTTFDPCLTYSAAELMAWGVDPASVEDAADGLQRGCIWKGDGWILQQLVNNQTIADYLNLDNYPDARPLNVAGLQGSVDRGQQKGTTFCSVQIPSQKSVVATLVSVRDSKAEKVIPDACVKAVEIATATAGKLPK</sequence>
<proteinExistence type="predicted"/>
<protein>
    <recommendedName>
        <fullName evidence="5">DUF3558 domain-containing protein</fullName>
    </recommendedName>
</protein>
<dbReference type="AlphaFoldDB" id="A0A1S1M8W1"/>
<accession>A0A1S1M8W1</accession>
<organism evidence="3 4">
    <name type="scientific">Mycobacteroides chelonae</name>
    <name type="common">Mycobacterium chelonae</name>
    <dbReference type="NCBI Taxonomy" id="1774"/>
    <lineage>
        <taxon>Bacteria</taxon>
        <taxon>Bacillati</taxon>
        <taxon>Actinomycetota</taxon>
        <taxon>Actinomycetes</taxon>
        <taxon>Mycobacteriales</taxon>
        <taxon>Mycobacteriaceae</taxon>
        <taxon>Mycobacteroides</taxon>
    </lineage>
</organism>
<name>A0A1S1M8W1_MYCCH</name>
<feature type="compositionally biased region" description="Polar residues" evidence="1">
    <location>
        <begin position="44"/>
        <end position="53"/>
    </location>
</feature>
<comment type="caution">
    <text evidence="3">The sequence shown here is derived from an EMBL/GenBank/DDBJ whole genome shotgun (WGS) entry which is preliminary data.</text>
</comment>
<reference evidence="3 4" key="1">
    <citation type="submission" date="2016-10" db="EMBL/GenBank/DDBJ databases">
        <title>Evaluation of Human, Veterinary and Environmental Mycobacterium chelonae Isolates by Core Genome Phylogenomic Analysis, Targeted Gene Comparison, and Anti-microbial Susceptibility Patterns: A Tale of Mistaken Identities.</title>
        <authorList>
            <person name="Fogelson S.B."/>
            <person name="Camus A.C."/>
            <person name="Lorenz W."/>
            <person name="Vasireddy R."/>
            <person name="Vasireddy S."/>
            <person name="Smith T."/>
            <person name="Brown-Elliott B.A."/>
            <person name="Wallace R.J.Jr."/>
            <person name="Hasan N.A."/>
            <person name="Reischl U."/>
            <person name="Sanchez S."/>
        </authorList>
    </citation>
    <scope>NUCLEOTIDE SEQUENCE [LARGE SCALE GENOMIC DNA]</scope>
    <source>
        <strain evidence="3 4">15518</strain>
    </source>
</reference>
<dbReference type="Pfam" id="PF12079">
    <property type="entry name" value="DUF3558"/>
    <property type="match status" value="1"/>
</dbReference>
<evidence type="ECO:0000313" key="4">
    <source>
        <dbReference type="Proteomes" id="UP000179441"/>
    </source>
</evidence>